<proteinExistence type="predicted"/>
<organism evidence="7">
    <name type="scientific">Cyprideis torosa</name>
    <dbReference type="NCBI Taxonomy" id="163714"/>
    <lineage>
        <taxon>Eukaryota</taxon>
        <taxon>Metazoa</taxon>
        <taxon>Ecdysozoa</taxon>
        <taxon>Arthropoda</taxon>
        <taxon>Crustacea</taxon>
        <taxon>Oligostraca</taxon>
        <taxon>Ostracoda</taxon>
        <taxon>Podocopa</taxon>
        <taxon>Podocopida</taxon>
        <taxon>Cytherocopina</taxon>
        <taxon>Cytheroidea</taxon>
        <taxon>Cytherideidae</taxon>
        <taxon>Cyprideis</taxon>
    </lineage>
</organism>
<dbReference type="OrthoDB" id="42889at2759"/>
<protein>
    <submittedName>
        <fullName evidence="7">Uncharacterized protein</fullName>
    </submittedName>
</protein>
<gene>
    <name evidence="7" type="ORF">CTOB1V02_LOCUS16795</name>
</gene>
<dbReference type="InterPro" id="IPR011538">
    <property type="entry name" value="Nuo51_FMN-bd"/>
</dbReference>
<feature type="domain" description="Soluble ligand binding" evidence="6">
    <location>
        <begin position="142"/>
        <end position="181"/>
    </location>
</feature>
<accession>A0A7R8WW26</accession>
<dbReference type="PANTHER" id="PTHR43578">
    <property type="entry name" value="NADH-QUINONE OXIDOREDUCTASE SUBUNIT F"/>
    <property type="match status" value="1"/>
</dbReference>
<dbReference type="InterPro" id="IPR037225">
    <property type="entry name" value="Nuo51_FMN-bd_sf"/>
</dbReference>
<dbReference type="SUPFAM" id="SSF142019">
    <property type="entry name" value="Nqo1 FMN-binding domain-like"/>
    <property type="match status" value="1"/>
</dbReference>
<dbReference type="Gene3D" id="3.10.20.600">
    <property type="match status" value="1"/>
</dbReference>
<dbReference type="Gene3D" id="3.40.50.11540">
    <property type="entry name" value="NADH-ubiquinone oxidoreductase 51kDa subunit"/>
    <property type="match status" value="1"/>
</dbReference>
<dbReference type="PANTHER" id="PTHR43578:SF3">
    <property type="entry name" value="NADH-QUINONE OXIDOREDUCTASE SUBUNIT F"/>
    <property type="match status" value="1"/>
</dbReference>
<keyword evidence="1" id="KW-0004">4Fe-4S</keyword>
<evidence type="ECO:0000256" key="3">
    <source>
        <dbReference type="ARBA" id="ARBA00023004"/>
    </source>
</evidence>
<keyword evidence="2" id="KW-0479">Metal-binding</keyword>
<dbReference type="InterPro" id="IPR019554">
    <property type="entry name" value="Soluble_ligand-bd"/>
</dbReference>
<evidence type="ECO:0000259" key="5">
    <source>
        <dbReference type="Pfam" id="PF01512"/>
    </source>
</evidence>
<dbReference type="SUPFAM" id="SSF142984">
    <property type="entry name" value="Nqo1 middle domain-like"/>
    <property type="match status" value="1"/>
</dbReference>
<dbReference type="GO" id="GO:0051539">
    <property type="term" value="F:4 iron, 4 sulfur cluster binding"/>
    <property type="evidence" value="ECO:0007669"/>
    <property type="project" value="UniProtKB-KW"/>
</dbReference>
<evidence type="ECO:0000256" key="1">
    <source>
        <dbReference type="ARBA" id="ARBA00022485"/>
    </source>
</evidence>
<dbReference type="Pfam" id="PF10531">
    <property type="entry name" value="SLBB"/>
    <property type="match status" value="1"/>
</dbReference>
<keyword evidence="4" id="KW-0411">Iron-sulfur</keyword>
<dbReference type="GO" id="GO:0046872">
    <property type="term" value="F:metal ion binding"/>
    <property type="evidence" value="ECO:0007669"/>
    <property type="project" value="UniProtKB-KW"/>
</dbReference>
<feature type="non-terminal residue" evidence="7">
    <location>
        <position position="191"/>
    </location>
</feature>
<dbReference type="AlphaFoldDB" id="A0A7R8WW26"/>
<sequence>MMMAGYAAGAEWGILYIRGEYPESVEVISNAIAELRAANLLGKNINGSSFNFDFKVIEAQGAYICGEETALINSIEGQRPEVRTRPPYPATYGLFGKPTVVSNVETLATLHYIIEHSGLNHKKIGTEKSAGTKLMSLDSFFNKPGLYEIEMGTPLRDVINLAGGFKSPVKALQIGGPLGGIVPVSKIDELN</sequence>
<evidence type="ECO:0000256" key="2">
    <source>
        <dbReference type="ARBA" id="ARBA00022723"/>
    </source>
</evidence>
<feature type="domain" description="NADH-ubiquinone oxidoreductase 51kDa subunit FMN-binding" evidence="5">
    <location>
        <begin position="2"/>
        <end position="110"/>
    </location>
</feature>
<evidence type="ECO:0000259" key="6">
    <source>
        <dbReference type="Pfam" id="PF10531"/>
    </source>
</evidence>
<keyword evidence="3" id="KW-0408">Iron</keyword>
<evidence type="ECO:0000256" key="4">
    <source>
        <dbReference type="ARBA" id="ARBA00023014"/>
    </source>
</evidence>
<dbReference type="EMBL" id="OB713035">
    <property type="protein sequence ID" value="CAD7238980.1"/>
    <property type="molecule type" value="Genomic_DNA"/>
</dbReference>
<reference evidence="7" key="1">
    <citation type="submission" date="2020-11" db="EMBL/GenBank/DDBJ databases">
        <authorList>
            <person name="Tran Van P."/>
        </authorList>
    </citation>
    <scope>NUCLEOTIDE SEQUENCE</scope>
</reference>
<evidence type="ECO:0000313" key="7">
    <source>
        <dbReference type="EMBL" id="CAD7238980.1"/>
    </source>
</evidence>
<dbReference type="Pfam" id="PF01512">
    <property type="entry name" value="Complex1_51K"/>
    <property type="match status" value="1"/>
</dbReference>
<name>A0A7R8WW26_9CRUS</name>